<evidence type="ECO:0000313" key="3">
    <source>
        <dbReference type="Proteomes" id="UP000007832"/>
    </source>
</evidence>
<dbReference type="AlphaFoldDB" id="F9NWK2"/>
<dbReference type="Proteomes" id="UP000007832">
    <property type="component" value="Unassembled WGS sequence"/>
</dbReference>
<sequence length="43" mass="4560">MGIEGAETAEPARGSTQRASPRVKYPRATARRASGVFLGSGRR</sequence>
<evidence type="ECO:0000313" key="2">
    <source>
        <dbReference type="EMBL" id="EGR96612.1"/>
    </source>
</evidence>
<proteinExistence type="predicted"/>
<accession>F9NWK2</accession>
<evidence type="ECO:0000256" key="1">
    <source>
        <dbReference type="SAM" id="MobiDB-lite"/>
    </source>
</evidence>
<organism evidence="2 3">
    <name type="scientific">[Propionibacterium] namnetense SK182B-JCVI</name>
    <dbReference type="NCBI Taxonomy" id="1051006"/>
    <lineage>
        <taxon>Bacteria</taxon>
        <taxon>Bacillati</taxon>
        <taxon>Actinomycetota</taxon>
        <taxon>Actinomycetes</taxon>
        <taxon>Propionibacteriales</taxon>
        <taxon>Propionibacteriaceae</taxon>
        <taxon>Cutibacterium</taxon>
    </lineage>
</organism>
<protein>
    <submittedName>
        <fullName evidence="2">Uncharacterized protein</fullName>
    </submittedName>
</protein>
<dbReference type="EMBL" id="AFUN01000035">
    <property type="protein sequence ID" value="EGR96612.1"/>
    <property type="molecule type" value="Genomic_DNA"/>
</dbReference>
<name>F9NWK2_9ACTN</name>
<reference evidence="2 3" key="1">
    <citation type="submission" date="2011-07" db="EMBL/GenBank/DDBJ databases">
        <title>Genome Sequence of Propionibacterium acnes SK182B-JCVI.</title>
        <authorList>
            <person name="Durkin A.S."/>
            <person name="Madupu R."/>
            <person name="Hostetler J."/>
            <person name="Radune D."/>
            <person name="Torralba M."/>
            <person name="Methe B."/>
            <person name="Sutton G."/>
            <person name="Strausberg R.L."/>
            <person name="Nelson K.E."/>
        </authorList>
    </citation>
    <scope>NUCLEOTIDE SEQUENCE [LARGE SCALE GENOMIC DNA]</scope>
    <source>
        <strain evidence="2 3">SK182B-JCVI</strain>
    </source>
</reference>
<feature type="region of interest" description="Disordered" evidence="1">
    <location>
        <begin position="1"/>
        <end position="43"/>
    </location>
</feature>
<gene>
    <name evidence="2" type="ORF">HMPREF1162_1370</name>
</gene>
<comment type="caution">
    <text evidence="2">The sequence shown here is derived from an EMBL/GenBank/DDBJ whole genome shotgun (WGS) entry which is preliminary data.</text>
</comment>